<dbReference type="Pfam" id="PF00196">
    <property type="entry name" value="GerE"/>
    <property type="match status" value="1"/>
</dbReference>
<evidence type="ECO:0000256" key="5">
    <source>
        <dbReference type="PROSITE-ProRule" id="PRU00169"/>
    </source>
</evidence>
<keyword evidence="2" id="KW-0805">Transcription regulation</keyword>
<dbReference type="CDD" id="cd17535">
    <property type="entry name" value="REC_NarL-like"/>
    <property type="match status" value="1"/>
</dbReference>
<keyword evidence="3" id="KW-0238">DNA-binding</keyword>
<evidence type="ECO:0000259" key="6">
    <source>
        <dbReference type="PROSITE" id="PS50043"/>
    </source>
</evidence>
<proteinExistence type="predicted"/>
<keyword evidence="1 5" id="KW-0597">Phosphoprotein</keyword>
<gene>
    <name evidence="8" type="ORF">GCM10017559_01040</name>
</gene>
<feature type="domain" description="HTH luxR-type" evidence="6">
    <location>
        <begin position="144"/>
        <end position="214"/>
    </location>
</feature>
<evidence type="ECO:0000256" key="1">
    <source>
        <dbReference type="ARBA" id="ARBA00022553"/>
    </source>
</evidence>
<dbReference type="SUPFAM" id="SSF52172">
    <property type="entry name" value="CheY-like"/>
    <property type="match status" value="1"/>
</dbReference>
<dbReference type="InterPro" id="IPR058245">
    <property type="entry name" value="NreC/VraR/RcsB-like_REC"/>
</dbReference>
<dbReference type="SMART" id="SM00448">
    <property type="entry name" value="REC"/>
    <property type="match status" value="1"/>
</dbReference>
<dbReference type="InterPro" id="IPR011006">
    <property type="entry name" value="CheY-like_superfamily"/>
</dbReference>
<dbReference type="Pfam" id="PF00072">
    <property type="entry name" value="Response_reg"/>
    <property type="match status" value="1"/>
</dbReference>
<name>A0ABN3XRN1_9ACTN</name>
<evidence type="ECO:0000256" key="4">
    <source>
        <dbReference type="ARBA" id="ARBA00023163"/>
    </source>
</evidence>
<comment type="caution">
    <text evidence="8">The sequence shown here is derived from an EMBL/GenBank/DDBJ whole genome shotgun (WGS) entry which is preliminary data.</text>
</comment>
<dbReference type="PANTHER" id="PTHR43214">
    <property type="entry name" value="TWO-COMPONENT RESPONSE REGULATOR"/>
    <property type="match status" value="1"/>
</dbReference>
<evidence type="ECO:0000256" key="2">
    <source>
        <dbReference type="ARBA" id="ARBA00023015"/>
    </source>
</evidence>
<accession>A0ABN3XRN1</accession>
<dbReference type="PRINTS" id="PR00038">
    <property type="entry name" value="HTHLUXR"/>
</dbReference>
<dbReference type="SMART" id="SM00421">
    <property type="entry name" value="HTH_LUXR"/>
    <property type="match status" value="1"/>
</dbReference>
<dbReference type="PROSITE" id="PS50110">
    <property type="entry name" value="RESPONSE_REGULATORY"/>
    <property type="match status" value="1"/>
</dbReference>
<sequence length="214" mass="23534">MRIVIAEDAVMLRDGLCLLLTSRGHEVPAAVGDGQALRAAVEEHRPDLAVIDVRMPPTHTDEGLRAAIEIRRDHPQVGLLVFSQYIETHYAARLLAGEAHGVGYLLKERVADVKDFLEALRRIAAGETVLDPQVVTQIMGAARRAEALQALTPREREVLSLMTQGRSNSAIAEALFLSYGSVEKHVTQIFTKLGLPPSDNDHRRVLAVLHYLQA</sequence>
<dbReference type="Gene3D" id="3.40.50.2300">
    <property type="match status" value="1"/>
</dbReference>
<dbReference type="RefSeq" id="WP_344886768.1">
    <property type="nucleotide sequence ID" value="NZ_BAAAWD010000002.1"/>
</dbReference>
<dbReference type="InterPro" id="IPR000792">
    <property type="entry name" value="Tscrpt_reg_LuxR_C"/>
</dbReference>
<feature type="modified residue" description="4-aspartylphosphate" evidence="5">
    <location>
        <position position="52"/>
    </location>
</feature>
<evidence type="ECO:0000313" key="8">
    <source>
        <dbReference type="EMBL" id="GAA2985330.1"/>
    </source>
</evidence>
<dbReference type="InterPro" id="IPR039420">
    <property type="entry name" value="WalR-like"/>
</dbReference>
<evidence type="ECO:0000256" key="3">
    <source>
        <dbReference type="ARBA" id="ARBA00023125"/>
    </source>
</evidence>
<dbReference type="Proteomes" id="UP001499930">
    <property type="component" value="Unassembled WGS sequence"/>
</dbReference>
<keyword evidence="9" id="KW-1185">Reference proteome</keyword>
<dbReference type="InterPro" id="IPR016032">
    <property type="entry name" value="Sig_transdc_resp-reg_C-effctor"/>
</dbReference>
<feature type="domain" description="Response regulatory" evidence="7">
    <location>
        <begin position="2"/>
        <end position="122"/>
    </location>
</feature>
<dbReference type="EMBL" id="BAAAWD010000002">
    <property type="protein sequence ID" value="GAA2985330.1"/>
    <property type="molecule type" value="Genomic_DNA"/>
</dbReference>
<dbReference type="PANTHER" id="PTHR43214:SF24">
    <property type="entry name" value="TRANSCRIPTIONAL REGULATORY PROTEIN NARL-RELATED"/>
    <property type="match status" value="1"/>
</dbReference>
<evidence type="ECO:0000259" key="7">
    <source>
        <dbReference type="PROSITE" id="PS50110"/>
    </source>
</evidence>
<reference evidence="8 9" key="1">
    <citation type="journal article" date="2019" name="Int. J. Syst. Evol. Microbiol.">
        <title>The Global Catalogue of Microorganisms (GCM) 10K type strain sequencing project: providing services to taxonomists for standard genome sequencing and annotation.</title>
        <authorList>
            <consortium name="The Broad Institute Genomics Platform"/>
            <consortium name="The Broad Institute Genome Sequencing Center for Infectious Disease"/>
            <person name="Wu L."/>
            <person name="Ma J."/>
        </authorList>
    </citation>
    <scope>NUCLEOTIDE SEQUENCE [LARGE SCALE GENOMIC DNA]</scope>
    <source>
        <strain evidence="8 9">JCM 3106</strain>
    </source>
</reference>
<dbReference type="SUPFAM" id="SSF46894">
    <property type="entry name" value="C-terminal effector domain of the bipartite response regulators"/>
    <property type="match status" value="1"/>
</dbReference>
<dbReference type="CDD" id="cd06170">
    <property type="entry name" value="LuxR_C_like"/>
    <property type="match status" value="1"/>
</dbReference>
<dbReference type="PROSITE" id="PS50043">
    <property type="entry name" value="HTH_LUXR_2"/>
    <property type="match status" value="1"/>
</dbReference>
<protein>
    <submittedName>
        <fullName evidence="8">Response regulator transcription factor</fullName>
    </submittedName>
</protein>
<dbReference type="InterPro" id="IPR001789">
    <property type="entry name" value="Sig_transdc_resp-reg_receiver"/>
</dbReference>
<organism evidence="8 9">
    <name type="scientific">Streptosporangium longisporum</name>
    <dbReference type="NCBI Taxonomy" id="46187"/>
    <lineage>
        <taxon>Bacteria</taxon>
        <taxon>Bacillati</taxon>
        <taxon>Actinomycetota</taxon>
        <taxon>Actinomycetes</taxon>
        <taxon>Streptosporangiales</taxon>
        <taxon>Streptosporangiaceae</taxon>
        <taxon>Streptosporangium</taxon>
    </lineage>
</organism>
<evidence type="ECO:0000313" key="9">
    <source>
        <dbReference type="Proteomes" id="UP001499930"/>
    </source>
</evidence>
<keyword evidence="4" id="KW-0804">Transcription</keyword>